<dbReference type="InterPro" id="IPR040530">
    <property type="entry name" value="T6SS_TssR-like_N"/>
</dbReference>
<evidence type="ECO:0000259" key="4">
    <source>
        <dbReference type="Pfam" id="PF20782"/>
    </source>
</evidence>
<comment type="caution">
    <text evidence="5">The sequence shown here is derived from an EMBL/GenBank/DDBJ whole genome shotgun (WGS) entry which is preliminary data.</text>
</comment>
<feature type="domain" description="Type VI secretion system TssR-like second" evidence="2">
    <location>
        <begin position="151"/>
        <end position="234"/>
    </location>
</feature>
<evidence type="ECO:0000259" key="2">
    <source>
        <dbReference type="Pfam" id="PF20780"/>
    </source>
</evidence>
<evidence type="ECO:0000259" key="3">
    <source>
        <dbReference type="Pfam" id="PF20781"/>
    </source>
</evidence>
<dbReference type="eggNOG" id="COG2304">
    <property type="taxonomic scope" value="Bacteria"/>
</dbReference>
<feature type="domain" description="Type VI secretion system TssR-like VWA" evidence="4">
    <location>
        <begin position="301"/>
        <end position="593"/>
    </location>
</feature>
<organism evidence="5 6">
    <name type="scientific">Phocaeicola massiliensis B84634 = Timone 84634 = DSM 17679 = JCM 13223</name>
    <dbReference type="NCBI Taxonomy" id="1121098"/>
    <lineage>
        <taxon>Bacteria</taxon>
        <taxon>Pseudomonadati</taxon>
        <taxon>Bacteroidota</taxon>
        <taxon>Bacteroidia</taxon>
        <taxon>Bacteroidales</taxon>
        <taxon>Bacteroidaceae</taxon>
        <taxon>Phocaeicola</taxon>
    </lineage>
</organism>
<dbReference type="Pfam" id="PF20782">
    <property type="entry name" value="TssR_VWA"/>
    <property type="match status" value="1"/>
</dbReference>
<gene>
    <name evidence="5" type="ORF">HMPREF1534_02968</name>
</gene>
<dbReference type="AlphaFoldDB" id="U6RDR6"/>
<reference evidence="5 6" key="1">
    <citation type="submission" date="2013-04" db="EMBL/GenBank/DDBJ databases">
        <title>The Genome Sequence of Bacteroides massiliensis DSM 17679.</title>
        <authorList>
            <consortium name="The Broad Institute Genomics Platform"/>
            <person name="Earl A."/>
            <person name="Ward D."/>
            <person name="Feldgarden M."/>
            <person name="Gevers D."/>
            <person name="Martens E."/>
            <person name="Fenner L."/>
            <person name="Roux V."/>
            <person name="Mallet M.N."/>
            <person name="Raoult D."/>
            <person name="Walker B."/>
            <person name="Young S."/>
            <person name="Zeng Q."/>
            <person name="Gargeya S."/>
            <person name="Fitzgerald M."/>
            <person name="Haas B."/>
            <person name="Abouelleil A."/>
            <person name="Allen A.W."/>
            <person name="Alvarado L."/>
            <person name="Arachchi H.M."/>
            <person name="Berlin A.M."/>
            <person name="Chapman S.B."/>
            <person name="Gainer-Dewar J."/>
            <person name="Goldberg J."/>
            <person name="Griggs A."/>
            <person name="Gujja S."/>
            <person name="Hansen M."/>
            <person name="Howarth C."/>
            <person name="Imamovic A."/>
            <person name="Ireland A."/>
            <person name="Larimer J."/>
            <person name="McCowan C."/>
            <person name="Murphy C."/>
            <person name="Pearson M."/>
            <person name="Poon T.W."/>
            <person name="Priest M."/>
            <person name="Roberts A."/>
            <person name="Saif S."/>
            <person name="Shea T."/>
            <person name="Sisk P."/>
            <person name="Sykes S."/>
            <person name="Wortman J."/>
            <person name="Nusbaum C."/>
            <person name="Birren B."/>
        </authorList>
    </citation>
    <scope>NUCLEOTIDE SEQUENCE [LARGE SCALE GENOMIC DNA]</scope>
    <source>
        <strain evidence="6">B84634 / Timone 84634 / DSM 17679 / JCM 13223</strain>
    </source>
</reference>
<proteinExistence type="predicted"/>
<feature type="domain" description="Type VI secretion system TssR-like C-terminal" evidence="3">
    <location>
        <begin position="648"/>
        <end position="830"/>
    </location>
</feature>
<dbReference type="Pfam" id="PF20781">
    <property type="entry name" value="TssR_C"/>
    <property type="match status" value="1"/>
</dbReference>
<dbReference type="STRING" id="1121098.HMPREF1534_02968"/>
<name>U6RDR6_9BACT</name>
<dbReference type="InterPro" id="IPR049358">
    <property type="entry name" value="T6SS_TssR-like_C"/>
</dbReference>
<feature type="domain" description="Type VI secretion system TssR-like N-terminal barrel" evidence="1">
    <location>
        <begin position="35"/>
        <end position="137"/>
    </location>
</feature>
<dbReference type="RefSeq" id="WP_005942802.1">
    <property type="nucleotide sequence ID" value="NZ_KB890334.1"/>
</dbReference>
<dbReference type="InterPro" id="IPR049359">
    <property type="entry name" value="T6SS_TssR-like_dom_2"/>
</dbReference>
<dbReference type="EMBL" id="AQHY01000035">
    <property type="protein sequence ID" value="EOA53328.1"/>
    <property type="molecule type" value="Genomic_DNA"/>
</dbReference>
<accession>U6RDR6</accession>
<keyword evidence="6" id="KW-1185">Reference proteome</keyword>
<sequence length="830" mass="95627">MKKNYISALVKGGWICGCIACMISCGPVHRFTRIKNVPREYMRNYSVEGVKVPRSQTLFRHTPWIVFAREAGTTYLSPSGKNEMQAVEYMDAFLVIKRKGDWLRLIRYDPAILKNGRLKEWKQARYCGWINQNDLLLTRSGFTDVVTGFKNKQVVMLTDTLAFADPDTYFSNDSVKLFKNPDLTQEAGKIPFYGIVYPYQTVADKGCVLVANKPQLDADSIGQTAIGWMDGRLLTAPEQQLHIDIASLPDSTLVFKDRERKDTLHLSSDEMRQKLQFADNQPTIRYSPVLSYRHNDTAFCFRTHVPMPVIDKRESYVLNVNGHPIYYGTFKHKIEEDLRKINLMFVLEGKESTIQRFPAVVNAIQGLQSQLANDESFSFKFGAVLTFNEPDNREDPICKLTPDYMELLDFLSAKARNAGQLKPTYGRFGSWSGLQIGVEQFNKCPDETNILVVIGDKGFNSEWADSTLVNKLVKNNCRLLGFQLYGGEPDNFNNFVLQIGNMIDCSAPRISRKKRELIVYPEQIRNESEYAEVNHNIYCLDFPNRSMTQGWLVFPQKNESLELEGLTAAVDSMLLQVKFDNTLLSNSLARAFDEVGTHRYRTDSTMTDYYHIRQSDVQPILSVLPGIEPAWSLPAQPVALPDSLSSTLNYYLLANEEEFKRLRKYVEAPAKLIVDYKYEAVKKKKWAKADICDCPDDYLQTDTEESTVRIKTDSLNVPEYASTRHVRRKLVRHFLSERNRDRYCRVGRKTFLRMPLSEVLQRFTSCPADYPFFEVYRVKDLRKKKMITDVELDMLIEYFKEKKELLDEAAGKSFQSNGQTYYWISRDLLP</sequence>
<dbReference type="Pfam" id="PF17643">
    <property type="entry name" value="TssR"/>
    <property type="match status" value="1"/>
</dbReference>
<dbReference type="GeneID" id="60061152"/>
<dbReference type="InterPro" id="IPR049360">
    <property type="entry name" value="T6SS_TssR-like_VWA"/>
</dbReference>
<dbReference type="Proteomes" id="UP000017831">
    <property type="component" value="Unassembled WGS sequence"/>
</dbReference>
<evidence type="ECO:0000313" key="5">
    <source>
        <dbReference type="EMBL" id="EOA53328.1"/>
    </source>
</evidence>
<dbReference type="PATRIC" id="fig|1121098.3.peg.3010"/>
<dbReference type="Pfam" id="PF20780">
    <property type="entry name" value="TssR_M"/>
    <property type="match status" value="1"/>
</dbReference>
<dbReference type="HOGENOM" id="CLU_355510_0_0_10"/>
<dbReference type="OrthoDB" id="908406at2"/>
<protein>
    <submittedName>
        <fullName evidence="5">Uncharacterized protein</fullName>
    </submittedName>
</protein>
<evidence type="ECO:0000313" key="6">
    <source>
        <dbReference type="Proteomes" id="UP000017831"/>
    </source>
</evidence>
<evidence type="ECO:0000259" key="1">
    <source>
        <dbReference type="Pfam" id="PF17643"/>
    </source>
</evidence>